<feature type="compositionally biased region" description="Basic and acidic residues" evidence="1">
    <location>
        <begin position="85"/>
        <end position="100"/>
    </location>
</feature>
<name>A0A8X6VSP2_TRICX</name>
<evidence type="ECO:0000256" key="1">
    <source>
        <dbReference type="SAM" id="MobiDB-lite"/>
    </source>
</evidence>
<keyword evidence="3" id="KW-1185">Reference proteome</keyword>
<sequence length="113" mass="12530">MATGSLTQNYSRSQSEIQGDLHKGSEFGDKKKNTPVCEKSSNLKRKRLSISGTEVISLAQLPIRKLPLANVGESSRTPVSPHHTTLHEKLLPHWTGDKPSRGPHWPRETQANV</sequence>
<reference evidence="2" key="1">
    <citation type="submission" date="2020-08" db="EMBL/GenBank/DDBJ databases">
        <title>Multicomponent nature underlies the extraordinary mechanical properties of spider dragline silk.</title>
        <authorList>
            <person name="Kono N."/>
            <person name="Nakamura H."/>
            <person name="Mori M."/>
            <person name="Yoshida Y."/>
            <person name="Ohtoshi R."/>
            <person name="Malay A.D."/>
            <person name="Moran D.A.P."/>
            <person name="Tomita M."/>
            <person name="Numata K."/>
            <person name="Arakawa K."/>
        </authorList>
    </citation>
    <scope>NUCLEOTIDE SEQUENCE</scope>
</reference>
<feature type="region of interest" description="Disordered" evidence="1">
    <location>
        <begin position="72"/>
        <end position="113"/>
    </location>
</feature>
<protein>
    <submittedName>
        <fullName evidence="2">Uncharacterized protein</fullName>
    </submittedName>
</protein>
<evidence type="ECO:0000313" key="2">
    <source>
        <dbReference type="EMBL" id="GFY20120.1"/>
    </source>
</evidence>
<feature type="region of interest" description="Disordered" evidence="1">
    <location>
        <begin position="1"/>
        <end position="42"/>
    </location>
</feature>
<comment type="caution">
    <text evidence="2">The sequence shown here is derived from an EMBL/GenBank/DDBJ whole genome shotgun (WGS) entry which is preliminary data.</text>
</comment>
<evidence type="ECO:0000313" key="3">
    <source>
        <dbReference type="Proteomes" id="UP000887159"/>
    </source>
</evidence>
<dbReference type="AlphaFoldDB" id="A0A8X6VSP2"/>
<accession>A0A8X6VSP2</accession>
<gene>
    <name evidence="2" type="ORF">TNCV_2148131</name>
</gene>
<proteinExistence type="predicted"/>
<organism evidence="2 3">
    <name type="scientific">Trichonephila clavipes</name>
    <name type="common">Golden silk orbweaver</name>
    <name type="synonym">Nephila clavipes</name>
    <dbReference type="NCBI Taxonomy" id="2585209"/>
    <lineage>
        <taxon>Eukaryota</taxon>
        <taxon>Metazoa</taxon>
        <taxon>Ecdysozoa</taxon>
        <taxon>Arthropoda</taxon>
        <taxon>Chelicerata</taxon>
        <taxon>Arachnida</taxon>
        <taxon>Araneae</taxon>
        <taxon>Araneomorphae</taxon>
        <taxon>Entelegynae</taxon>
        <taxon>Araneoidea</taxon>
        <taxon>Nephilidae</taxon>
        <taxon>Trichonephila</taxon>
    </lineage>
</organism>
<feature type="compositionally biased region" description="Polar residues" evidence="1">
    <location>
        <begin position="1"/>
        <end position="17"/>
    </location>
</feature>
<dbReference type="Proteomes" id="UP000887159">
    <property type="component" value="Unassembled WGS sequence"/>
</dbReference>
<feature type="compositionally biased region" description="Basic and acidic residues" evidence="1">
    <location>
        <begin position="19"/>
        <end position="32"/>
    </location>
</feature>
<dbReference type="EMBL" id="BMAU01021354">
    <property type="protein sequence ID" value="GFY20120.1"/>
    <property type="molecule type" value="Genomic_DNA"/>
</dbReference>